<dbReference type="SMART" id="SM00332">
    <property type="entry name" value="PP2Cc"/>
    <property type="match status" value="1"/>
</dbReference>
<dbReference type="Pfam" id="PF00481">
    <property type="entry name" value="PP2C"/>
    <property type="match status" value="1"/>
</dbReference>
<dbReference type="PANTHER" id="PTHR13832:SF792">
    <property type="entry name" value="GM14286P"/>
    <property type="match status" value="1"/>
</dbReference>
<dbReference type="VEuPathDB" id="FungiDB:BO80DRAFT_458692"/>
<dbReference type="GO" id="GO:0004741">
    <property type="term" value="F:[pyruvate dehydrogenase (acetyl-transferring)]-phosphatase activity"/>
    <property type="evidence" value="ECO:0007669"/>
    <property type="project" value="TreeGrafter"/>
</dbReference>
<evidence type="ECO:0000313" key="3">
    <source>
        <dbReference type="EMBL" id="RAK96793.1"/>
    </source>
</evidence>
<dbReference type="RefSeq" id="XP_025571121.1">
    <property type="nucleotide sequence ID" value="XM_025722303.1"/>
</dbReference>
<dbReference type="Proteomes" id="UP000249402">
    <property type="component" value="Unassembled WGS sequence"/>
</dbReference>
<evidence type="ECO:0000313" key="4">
    <source>
        <dbReference type="Proteomes" id="UP000249402"/>
    </source>
</evidence>
<dbReference type="InterPro" id="IPR036457">
    <property type="entry name" value="PPM-type-like_dom_sf"/>
</dbReference>
<name>A0A395GRT7_9EURO</name>
<feature type="domain" description="PPM-type phosphatase" evidence="2">
    <location>
        <begin position="77"/>
        <end position="403"/>
    </location>
</feature>
<accession>A0A395GRT7</accession>
<dbReference type="STRING" id="1448316.A0A395GRT7"/>
<dbReference type="GO" id="GO:0005739">
    <property type="term" value="C:mitochondrion"/>
    <property type="evidence" value="ECO:0007669"/>
    <property type="project" value="TreeGrafter"/>
</dbReference>
<reference evidence="3 4" key="1">
    <citation type="submission" date="2018-02" db="EMBL/GenBank/DDBJ databases">
        <title>The genomes of Aspergillus section Nigri reveals drivers in fungal speciation.</title>
        <authorList>
            <consortium name="DOE Joint Genome Institute"/>
            <person name="Vesth T.C."/>
            <person name="Nybo J."/>
            <person name="Theobald S."/>
            <person name="Brandl J."/>
            <person name="Frisvad J.C."/>
            <person name="Nielsen K.F."/>
            <person name="Lyhne E.K."/>
            <person name="Kogle M.E."/>
            <person name="Kuo A."/>
            <person name="Riley R."/>
            <person name="Clum A."/>
            <person name="Nolan M."/>
            <person name="Lipzen A."/>
            <person name="Salamov A."/>
            <person name="Henrissat B."/>
            <person name="Wiebenga A."/>
            <person name="De vries R.P."/>
            <person name="Grigoriev I.V."/>
            <person name="Mortensen U.H."/>
            <person name="Andersen M.R."/>
            <person name="Baker S.E."/>
        </authorList>
    </citation>
    <scope>NUCLEOTIDE SEQUENCE [LARGE SCALE GENOMIC DNA]</scope>
    <source>
        <strain evidence="3 4">CBS 121593</strain>
    </source>
</reference>
<dbReference type="Gene3D" id="3.60.40.10">
    <property type="entry name" value="PPM-type phosphatase domain"/>
    <property type="match status" value="2"/>
</dbReference>
<evidence type="ECO:0000256" key="1">
    <source>
        <dbReference type="SAM" id="MobiDB-lite"/>
    </source>
</evidence>
<dbReference type="OrthoDB" id="420076at2759"/>
<dbReference type="EMBL" id="KZ824470">
    <property type="protein sequence ID" value="RAK96793.1"/>
    <property type="molecule type" value="Genomic_DNA"/>
</dbReference>
<organism evidence="3 4">
    <name type="scientific">Aspergillus ibericus CBS 121593</name>
    <dbReference type="NCBI Taxonomy" id="1448316"/>
    <lineage>
        <taxon>Eukaryota</taxon>
        <taxon>Fungi</taxon>
        <taxon>Dikarya</taxon>
        <taxon>Ascomycota</taxon>
        <taxon>Pezizomycotina</taxon>
        <taxon>Eurotiomycetes</taxon>
        <taxon>Eurotiomycetidae</taxon>
        <taxon>Eurotiales</taxon>
        <taxon>Aspergillaceae</taxon>
        <taxon>Aspergillus</taxon>
        <taxon>Aspergillus subgen. Circumdati</taxon>
    </lineage>
</organism>
<dbReference type="PROSITE" id="PS51746">
    <property type="entry name" value="PPM_2"/>
    <property type="match status" value="1"/>
</dbReference>
<evidence type="ECO:0000259" key="2">
    <source>
        <dbReference type="PROSITE" id="PS51746"/>
    </source>
</evidence>
<dbReference type="GeneID" id="37227168"/>
<dbReference type="AlphaFoldDB" id="A0A395GRT7"/>
<dbReference type="PANTHER" id="PTHR13832">
    <property type="entry name" value="PROTEIN PHOSPHATASE 2C"/>
    <property type="match status" value="1"/>
</dbReference>
<feature type="compositionally biased region" description="Acidic residues" evidence="1">
    <location>
        <begin position="1"/>
        <end position="16"/>
    </location>
</feature>
<dbReference type="InterPro" id="IPR001932">
    <property type="entry name" value="PPM-type_phosphatase-like_dom"/>
</dbReference>
<dbReference type="CDD" id="cd00143">
    <property type="entry name" value="PP2Cc"/>
    <property type="match status" value="1"/>
</dbReference>
<gene>
    <name evidence="3" type="ORF">BO80DRAFT_458692</name>
</gene>
<sequence length="417" mass="46659">MVHDDVADDDVADDDVTLGGATYDDVTHDDATQYDAPYFRGLPSNRWEVGPEISRDQVASILSEAAYSFPVRHVTGVVRYDGAQVASNIPCEDQFIHDKFPSPWNDGNYWMTWGIFDGHMGCQTVVFLREILLPFVRHSLCQLRPRSGEEIVPEELVQDAIMQGFVKLDDSIIKEAYYMCQREETLPVKVKKLAPAFSGSCALLSTCYNGSEVARILNEHPGEEYIVGNGRVLGLGVSRAFGDCQWKWPIDFQKEVQQRFYGPVPTRAVQTPPYLTAEPIVTSTKIDPESPSFLIMATDGLWGLVSSEQAVNLVGRWLESGAPGKGTDPEPTYEPFDFGPFWKDMDWKFVEERETVQDDNAAVHLLRNALGGNHHEMIAGRLAFDHPSSRRVLDDMAVQVVFFNNDGIESKIISSDT</sequence>
<feature type="region of interest" description="Disordered" evidence="1">
    <location>
        <begin position="1"/>
        <end position="22"/>
    </location>
</feature>
<dbReference type="SUPFAM" id="SSF81606">
    <property type="entry name" value="PP2C-like"/>
    <property type="match status" value="1"/>
</dbReference>
<proteinExistence type="predicted"/>
<protein>
    <submittedName>
        <fullName evidence="3">Protein serine/threonine phosphatase 2C</fullName>
    </submittedName>
</protein>
<keyword evidence="4" id="KW-1185">Reference proteome</keyword>
<dbReference type="InterPro" id="IPR015655">
    <property type="entry name" value="PP2C"/>
</dbReference>